<dbReference type="Proteomes" id="UP001501319">
    <property type="component" value="Unassembled WGS sequence"/>
</dbReference>
<dbReference type="EMBL" id="BAAANE010000001">
    <property type="protein sequence ID" value="GAA1619013.1"/>
    <property type="molecule type" value="Genomic_DNA"/>
</dbReference>
<reference evidence="8" key="1">
    <citation type="journal article" date="2019" name="Int. J. Syst. Evol. Microbiol.">
        <title>The Global Catalogue of Microorganisms (GCM) 10K type strain sequencing project: providing services to taxonomists for standard genome sequencing and annotation.</title>
        <authorList>
            <consortium name="The Broad Institute Genomics Platform"/>
            <consortium name="The Broad Institute Genome Sequencing Center for Infectious Disease"/>
            <person name="Wu L."/>
            <person name="Ma J."/>
        </authorList>
    </citation>
    <scope>NUCLEOTIDE SEQUENCE [LARGE SCALE GENOMIC DNA]</scope>
    <source>
        <strain evidence="8">JCM 14306</strain>
    </source>
</reference>
<keyword evidence="4 7" id="KW-0067">ATP-binding</keyword>
<keyword evidence="8" id="KW-1185">Reference proteome</keyword>
<feature type="domain" description="ABC transporter" evidence="6">
    <location>
        <begin position="13"/>
        <end position="250"/>
    </location>
</feature>
<comment type="similarity">
    <text evidence="5">Belongs to the ABC transporter superfamily. Drug exporter-1 (DrugE1) (TC 3.A.1.105) family.</text>
</comment>
<evidence type="ECO:0000256" key="4">
    <source>
        <dbReference type="ARBA" id="ARBA00022840"/>
    </source>
</evidence>
<evidence type="ECO:0000256" key="1">
    <source>
        <dbReference type="ARBA" id="ARBA00004413"/>
    </source>
</evidence>
<comment type="caution">
    <text evidence="7">The sequence shown here is derived from an EMBL/GenBank/DDBJ whole genome shotgun (WGS) entry which is preliminary data.</text>
</comment>
<evidence type="ECO:0000259" key="6">
    <source>
        <dbReference type="PROSITE" id="PS50893"/>
    </source>
</evidence>
<dbReference type="PANTHER" id="PTHR43582">
    <property type="entry name" value="LINEARMYCIN RESISTANCE ATP-BINDING PROTEIN LNRL"/>
    <property type="match status" value="1"/>
</dbReference>
<dbReference type="PROSITE" id="PS00211">
    <property type="entry name" value="ABC_TRANSPORTER_1"/>
    <property type="match status" value="1"/>
</dbReference>
<dbReference type="InterPro" id="IPR025302">
    <property type="entry name" value="DrrA1/2-like_C"/>
</dbReference>
<evidence type="ECO:0000256" key="5">
    <source>
        <dbReference type="ARBA" id="ARBA00049985"/>
    </source>
</evidence>
<dbReference type="RefSeq" id="WP_344107547.1">
    <property type="nucleotide sequence ID" value="NZ_BAAANE010000001.1"/>
</dbReference>
<keyword evidence="3" id="KW-0547">Nucleotide-binding</keyword>
<dbReference type="PANTHER" id="PTHR43582:SF5">
    <property type="entry name" value="ABC TRANSPORTER"/>
    <property type="match status" value="1"/>
</dbReference>
<name>A0ABP4QRY1_9ACTN</name>
<dbReference type="Pfam" id="PF13732">
    <property type="entry name" value="DrrA1-3_C"/>
    <property type="match status" value="1"/>
</dbReference>
<dbReference type="SUPFAM" id="SSF52540">
    <property type="entry name" value="P-loop containing nucleoside triphosphate hydrolases"/>
    <property type="match status" value="1"/>
</dbReference>
<protein>
    <submittedName>
        <fullName evidence="7">Daunorubicin resistance protein DrrA family ABC transporter ATP-binding protein</fullName>
    </submittedName>
</protein>
<organism evidence="7 8">
    <name type="scientific">Kribbella alba</name>
    <dbReference type="NCBI Taxonomy" id="190197"/>
    <lineage>
        <taxon>Bacteria</taxon>
        <taxon>Bacillati</taxon>
        <taxon>Actinomycetota</taxon>
        <taxon>Actinomycetes</taxon>
        <taxon>Propionibacteriales</taxon>
        <taxon>Kribbellaceae</taxon>
        <taxon>Kribbella</taxon>
    </lineage>
</organism>
<evidence type="ECO:0000313" key="7">
    <source>
        <dbReference type="EMBL" id="GAA1619013.1"/>
    </source>
</evidence>
<evidence type="ECO:0000256" key="2">
    <source>
        <dbReference type="ARBA" id="ARBA00022448"/>
    </source>
</evidence>
<gene>
    <name evidence="7" type="ORF">GCM10009744_02070</name>
</gene>
<accession>A0ABP4QRY1</accession>
<dbReference type="InterPro" id="IPR003439">
    <property type="entry name" value="ABC_transporter-like_ATP-bd"/>
</dbReference>
<dbReference type="SMART" id="SM00382">
    <property type="entry name" value="AAA"/>
    <property type="match status" value="1"/>
</dbReference>
<dbReference type="NCBIfam" id="TIGR01188">
    <property type="entry name" value="drrA"/>
    <property type="match status" value="1"/>
</dbReference>
<dbReference type="InterPro" id="IPR003593">
    <property type="entry name" value="AAA+_ATPase"/>
</dbReference>
<dbReference type="InterPro" id="IPR017871">
    <property type="entry name" value="ABC_transporter-like_CS"/>
</dbReference>
<dbReference type="InterPro" id="IPR027417">
    <property type="entry name" value="P-loop_NTPase"/>
</dbReference>
<sequence length="339" mass="36125">MAVPQHAQNQPAIEVADLVKTYPAARKKSPVRALDGLTFAVPEGVVLGLLGPNGAGKSTAVKILTTLSRADSGTARVAGLDVVKQQREVRLAIGYVPQESSSDPMATGTENLVLSGRIYGLSKQESVRRAAELLERFDLKQAADRQVRTYSGGMQRKLDVALGLVHRPSVLFLDEPTTGLDPEARADLWTEVERLSATEGLTVLLTTHYLEEADRLAGQLAIVDHGNVVAEGSPEALKAELRGDSVQVELADPATSGRVRSLISRLPGVGEIVVEGNTLRARVDRGATAVPAVLGVLEEQAIAVAAVTVARPTLDDVYLRYTGRTFRAAEQASDEERAA</sequence>
<dbReference type="GO" id="GO:0005524">
    <property type="term" value="F:ATP binding"/>
    <property type="evidence" value="ECO:0007669"/>
    <property type="project" value="UniProtKB-KW"/>
</dbReference>
<dbReference type="InterPro" id="IPR005894">
    <property type="entry name" value="DrrA"/>
</dbReference>
<evidence type="ECO:0000313" key="8">
    <source>
        <dbReference type="Proteomes" id="UP001501319"/>
    </source>
</evidence>
<evidence type="ECO:0000256" key="3">
    <source>
        <dbReference type="ARBA" id="ARBA00022741"/>
    </source>
</evidence>
<dbReference type="Pfam" id="PF00005">
    <property type="entry name" value="ABC_tran"/>
    <property type="match status" value="1"/>
</dbReference>
<keyword evidence="2" id="KW-0813">Transport</keyword>
<dbReference type="PROSITE" id="PS50893">
    <property type="entry name" value="ABC_TRANSPORTER_2"/>
    <property type="match status" value="1"/>
</dbReference>
<proteinExistence type="inferred from homology"/>
<dbReference type="Gene3D" id="3.40.50.300">
    <property type="entry name" value="P-loop containing nucleotide triphosphate hydrolases"/>
    <property type="match status" value="1"/>
</dbReference>
<comment type="subcellular location">
    <subcellularLocation>
        <location evidence="1">Cell membrane</location>
        <topology evidence="1">Peripheral membrane protein</topology>
        <orientation evidence="1">Cytoplasmic side</orientation>
    </subcellularLocation>
</comment>